<dbReference type="AlphaFoldDB" id="R1HZ10"/>
<protein>
    <submittedName>
        <fullName evidence="2">Uncharacterized protein</fullName>
    </submittedName>
</protein>
<evidence type="ECO:0000256" key="1">
    <source>
        <dbReference type="SAM" id="MobiDB-lite"/>
    </source>
</evidence>
<evidence type="ECO:0000313" key="2">
    <source>
        <dbReference type="EMBL" id="EOD68775.1"/>
    </source>
</evidence>
<comment type="caution">
    <text evidence="2">The sequence shown here is derived from an EMBL/GenBank/DDBJ whole genome shotgun (WGS) entry which is preliminary data.</text>
</comment>
<keyword evidence="3" id="KW-1185">Reference proteome</keyword>
<feature type="region of interest" description="Disordered" evidence="1">
    <location>
        <begin position="26"/>
        <end position="66"/>
    </location>
</feature>
<gene>
    <name evidence="2" type="ORF">H480_09518</name>
</gene>
<organism evidence="2 3">
    <name type="scientific">Amycolatopsis vancoresmycina DSM 44592</name>
    <dbReference type="NCBI Taxonomy" id="1292037"/>
    <lineage>
        <taxon>Bacteria</taxon>
        <taxon>Bacillati</taxon>
        <taxon>Actinomycetota</taxon>
        <taxon>Actinomycetes</taxon>
        <taxon>Pseudonocardiales</taxon>
        <taxon>Pseudonocardiaceae</taxon>
        <taxon>Amycolatopsis</taxon>
    </lineage>
</organism>
<sequence length="66" mass="6690">MALLLQVSHQVVLQLETGMVGSQIDTHGAESATRADLGHAPGVGIREQTGSDVRLGRGAEPATAAG</sequence>
<dbReference type="Proteomes" id="UP000014139">
    <property type="component" value="Unassembled WGS sequence"/>
</dbReference>
<evidence type="ECO:0000313" key="3">
    <source>
        <dbReference type="Proteomes" id="UP000014139"/>
    </source>
</evidence>
<name>R1HZ10_9PSEU</name>
<proteinExistence type="predicted"/>
<accession>R1HZ10</accession>
<reference evidence="2 3" key="1">
    <citation type="submission" date="2013-02" db="EMBL/GenBank/DDBJ databases">
        <title>Draft genome sequence of Amycolatopsis vancoresmycina strain DSM 44592T.</title>
        <authorList>
            <person name="Kumar S."/>
            <person name="Kaur N."/>
            <person name="Kaur C."/>
            <person name="Raghava G.P.S."/>
            <person name="Mayilraj S."/>
        </authorList>
    </citation>
    <scope>NUCLEOTIDE SEQUENCE [LARGE SCALE GENOMIC DNA]</scope>
    <source>
        <strain evidence="2 3">DSM 44592</strain>
    </source>
</reference>
<dbReference type="EMBL" id="AOUO01000116">
    <property type="protein sequence ID" value="EOD68775.1"/>
    <property type="molecule type" value="Genomic_DNA"/>
</dbReference>